<comment type="caution">
    <text evidence="1">The sequence shown here is derived from an EMBL/GenBank/DDBJ whole genome shotgun (WGS) entry which is preliminary data.</text>
</comment>
<gene>
    <name evidence="1" type="ORF">MVEN_00105500</name>
</gene>
<protein>
    <submittedName>
        <fullName evidence="1">Uncharacterized protein</fullName>
    </submittedName>
</protein>
<organism evidence="1 2">
    <name type="scientific">Mycena venus</name>
    <dbReference type="NCBI Taxonomy" id="2733690"/>
    <lineage>
        <taxon>Eukaryota</taxon>
        <taxon>Fungi</taxon>
        <taxon>Dikarya</taxon>
        <taxon>Basidiomycota</taxon>
        <taxon>Agaricomycotina</taxon>
        <taxon>Agaricomycetes</taxon>
        <taxon>Agaricomycetidae</taxon>
        <taxon>Agaricales</taxon>
        <taxon>Marasmiineae</taxon>
        <taxon>Mycenaceae</taxon>
        <taxon>Mycena</taxon>
    </lineage>
</organism>
<dbReference type="OrthoDB" id="128308at2759"/>
<name>A0A8H6Z7Z7_9AGAR</name>
<keyword evidence="2" id="KW-1185">Reference proteome</keyword>
<dbReference type="EMBL" id="JACAZI010000001">
    <property type="protein sequence ID" value="KAF7372442.1"/>
    <property type="molecule type" value="Genomic_DNA"/>
</dbReference>
<dbReference type="Proteomes" id="UP000620124">
    <property type="component" value="Unassembled WGS sequence"/>
</dbReference>
<evidence type="ECO:0000313" key="2">
    <source>
        <dbReference type="Proteomes" id="UP000620124"/>
    </source>
</evidence>
<dbReference type="AlphaFoldDB" id="A0A8H6Z7Z7"/>
<reference evidence="1" key="1">
    <citation type="submission" date="2020-05" db="EMBL/GenBank/DDBJ databases">
        <title>Mycena genomes resolve the evolution of fungal bioluminescence.</title>
        <authorList>
            <person name="Tsai I.J."/>
        </authorList>
    </citation>
    <scope>NUCLEOTIDE SEQUENCE</scope>
    <source>
        <strain evidence="1">CCC161011</strain>
    </source>
</reference>
<proteinExistence type="predicted"/>
<sequence length="205" mass="23218">MSLVIRVTTGLLNRRLFIILNHSTLPSASSYLQRNSNMASHLRLNTSNRLQPNFLMRNNPLNTLLRNLLSIKPRSQLPARVGGTCEVDLVDTGKAARQKLTAIANRTAELVIFHTKGVAPLQLQVQVTSLLQMQLLAHPTLMNDLQINPMTWFDLWVRSDWKTVQASTTFEIDRNHPSIIRLRPSLMIELPIEDRPGIDRFHGSA</sequence>
<evidence type="ECO:0000313" key="1">
    <source>
        <dbReference type="EMBL" id="KAF7372442.1"/>
    </source>
</evidence>
<accession>A0A8H6Z7Z7</accession>